<reference evidence="1" key="1">
    <citation type="submission" date="2017-07" db="EMBL/GenBank/DDBJ databases">
        <title>Taro Niue Genome Assembly and Annotation.</title>
        <authorList>
            <person name="Atibalentja N."/>
            <person name="Keating K."/>
            <person name="Fields C.J."/>
        </authorList>
    </citation>
    <scope>NUCLEOTIDE SEQUENCE</scope>
    <source>
        <strain evidence="1">Niue_2</strain>
        <tissue evidence="1">Leaf</tissue>
    </source>
</reference>
<keyword evidence="2" id="KW-1185">Reference proteome</keyword>
<comment type="caution">
    <text evidence="1">The sequence shown here is derived from an EMBL/GenBank/DDBJ whole genome shotgun (WGS) entry which is preliminary data.</text>
</comment>
<organism evidence="1 2">
    <name type="scientific">Colocasia esculenta</name>
    <name type="common">Wild taro</name>
    <name type="synonym">Arum esculentum</name>
    <dbReference type="NCBI Taxonomy" id="4460"/>
    <lineage>
        <taxon>Eukaryota</taxon>
        <taxon>Viridiplantae</taxon>
        <taxon>Streptophyta</taxon>
        <taxon>Embryophyta</taxon>
        <taxon>Tracheophyta</taxon>
        <taxon>Spermatophyta</taxon>
        <taxon>Magnoliopsida</taxon>
        <taxon>Liliopsida</taxon>
        <taxon>Araceae</taxon>
        <taxon>Aroideae</taxon>
        <taxon>Colocasieae</taxon>
        <taxon>Colocasia</taxon>
    </lineage>
</organism>
<dbReference type="EMBL" id="NMUH01002382">
    <property type="protein sequence ID" value="MQL99627.1"/>
    <property type="molecule type" value="Genomic_DNA"/>
</dbReference>
<protein>
    <submittedName>
        <fullName evidence="1">Uncharacterized protein</fullName>
    </submittedName>
</protein>
<feature type="non-terminal residue" evidence="1">
    <location>
        <position position="91"/>
    </location>
</feature>
<accession>A0A843VYZ7</accession>
<evidence type="ECO:0000313" key="2">
    <source>
        <dbReference type="Proteomes" id="UP000652761"/>
    </source>
</evidence>
<dbReference type="Proteomes" id="UP000652761">
    <property type="component" value="Unassembled WGS sequence"/>
</dbReference>
<dbReference type="AlphaFoldDB" id="A0A843VYZ7"/>
<name>A0A843VYZ7_COLES</name>
<evidence type="ECO:0000313" key="1">
    <source>
        <dbReference type="EMBL" id="MQL99627.1"/>
    </source>
</evidence>
<gene>
    <name evidence="1" type="ORF">Taro_032352</name>
</gene>
<proteinExistence type="predicted"/>
<sequence length="91" mass="10185">MRIGLRKHQESRSREENSSCRQMDFWEALKRFSYCVDLPIGCVDTLSQTGQNSSLGEASSVDTTSSRVDTQGLEHCVDTSMGCVDTTFEEI</sequence>